<evidence type="ECO:0000259" key="4">
    <source>
        <dbReference type="PROSITE" id="PS50076"/>
    </source>
</evidence>
<dbReference type="GO" id="GO:0001671">
    <property type="term" value="F:ATPase activator activity"/>
    <property type="evidence" value="ECO:0007669"/>
    <property type="project" value="InterPro"/>
</dbReference>
<dbReference type="InterPro" id="IPR036386">
    <property type="entry name" value="HscB_C_sf"/>
</dbReference>
<dbReference type="InterPro" id="IPR009073">
    <property type="entry name" value="HscB_oligo_C"/>
</dbReference>
<dbReference type="InterPro" id="IPR001623">
    <property type="entry name" value="DnaJ_domain"/>
</dbReference>
<dbReference type="Gene3D" id="1.10.287.110">
    <property type="entry name" value="DnaJ domain"/>
    <property type="match status" value="1"/>
</dbReference>
<name>A0A2A9PF00_OPHUN</name>
<dbReference type="GO" id="GO:0051259">
    <property type="term" value="P:protein complex oligomerization"/>
    <property type="evidence" value="ECO:0007669"/>
    <property type="project" value="InterPro"/>
</dbReference>
<comment type="caution">
    <text evidence="5">The sequence shown here is derived from an EMBL/GenBank/DDBJ whole genome shotgun (WGS) entry which is preliminary data.</text>
</comment>
<dbReference type="EMBL" id="LAZP02000172">
    <property type="protein sequence ID" value="PFH59794.1"/>
    <property type="molecule type" value="Genomic_DNA"/>
</dbReference>
<dbReference type="NCBIfam" id="TIGR00714">
    <property type="entry name" value="hscB"/>
    <property type="match status" value="1"/>
</dbReference>
<proteinExistence type="inferred from homology"/>
<dbReference type="SUPFAM" id="SSF46565">
    <property type="entry name" value="Chaperone J-domain"/>
    <property type="match status" value="1"/>
</dbReference>
<evidence type="ECO:0000256" key="2">
    <source>
        <dbReference type="ARBA" id="ARBA00023186"/>
    </source>
</evidence>
<accession>A0A2A9PF00</accession>
<dbReference type="PROSITE" id="PS50076">
    <property type="entry name" value="DNAJ_2"/>
    <property type="match status" value="1"/>
</dbReference>
<feature type="compositionally biased region" description="Basic residues" evidence="3">
    <location>
        <begin position="66"/>
        <end position="75"/>
    </location>
</feature>
<gene>
    <name evidence="5" type="ORF">XA68_11873</name>
</gene>
<dbReference type="PANTHER" id="PTHR14021">
    <property type="entry name" value="IRON-SULFUR CLUSTER CO-CHAPERONE PROTEIN HSCB"/>
    <property type="match status" value="1"/>
</dbReference>
<feature type="region of interest" description="Disordered" evidence="3">
    <location>
        <begin position="37"/>
        <end position="127"/>
    </location>
</feature>
<dbReference type="Gene3D" id="1.20.1280.20">
    <property type="entry name" value="HscB, C-terminal domain"/>
    <property type="match status" value="1"/>
</dbReference>
<dbReference type="GO" id="GO:0051087">
    <property type="term" value="F:protein-folding chaperone binding"/>
    <property type="evidence" value="ECO:0007669"/>
    <property type="project" value="InterPro"/>
</dbReference>
<evidence type="ECO:0000313" key="6">
    <source>
        <dbReference type="Proteomes" id="UP000037136"/>
    </source>
</evidence>
<evidence type="ECO:0000256" key="3">
    <source>
        <dbReference type="SAM" id="MobiDB-lite"/>
    </source>
</evidence>
<dbReference type="GO" id="GO:0044571">
    <property type="term" value="P:[2Fe-2S] cluster assembly"/>
    <property type="evidence" value="ECO:0007669"/>
    <property type="project" value="InterPro"/>
</dbReference>
<reference evidence="5 6" key="2">
    <citation type="journal article" date="2017" name="Sci. Rep.">
        <title>Ant-infecting Ophiocordyceps genomes reveal a high diversity of potential behavioral manipulation genes and a possible major role for enterotoxins.</title>
        <authorList>
            <person name="de Bekker C."/>
            <person name="Ohm R.A."/>
            <person name="Evans H.C."/>
            <person name="Brachmann A."/>
            <person name="Hughes D.P."/>
        </authorList>
    </citation>
    <scope>NUCLEOTIDE SEQUENCE [LARGE SCALE GENOMIC DNA]</scope>
    <source>
        <strain evidence="5 6">SC16a</strain>
    </source>
</reference>
<dbReference type="Pfam" id="PF07743">
    <property type="entry name" value="HSCB_C"/>
    <property type="match status" value="1"/>
</dbReference>
<dbReference type="PANTHER" id="PTHR14021:SF15">
    <property type="entry name" value="IRON-SULFUR CLUSTER CO-CHAPERONE PROTEIN HSCB"/>
    <property type="match status" value="1"/>
</dbReference>
<dbReference type="STRING" id="268505.A0A2A9PF00"/>
<dbReference type="GO" id="GO:0005739">
    <property type="term" value="C:mitochondrion"/>
    <property type="evidence" value="ECO:0007669"/>
    <property type="project" value="TreeGrafter"/>
</dbReference>
<feature type="compositionally biased region" description="Low complexity" evidence="3">
    <location>
        <begin position="145"/>
        <end position="177"/>
    </location>
</feature>
<dbReference type="SUPFAM" id="SSF47144">
    <property type="entry name" value="HSC20 (HSCB), C-terminal oligomerisation domain"/>
    <property type="match status" value="1"/>
</dbReference>
<dbReference type="Proteomes" id="UP000037136">
    <property type="component" value="Unassembled WGS sequence"/>
</dbReference>
<feature type="region of interest" description="Disordered" evidence="3">
    <location>
        <begin position="145"/>
        <end position="193"/>
    </location>
</feature>
<protein>
    <recommendedName>
        <fullName evidence="4">J domain-containing protein</fullName>
    </recommendedName>
</protein>
<comment type="similarity">
    <text evidence="1">Belongs to the HscB family.</text>
</comment>
<dbReference type="SMART" id="SM00271">
    <property type="entry name" value="DnaJ"/>
    <property type="match status" value="1"/>
</dbReference>
<evidence type="ECO:0000256" key="1">
    <source>
        <dbReference type="ARBA" id="ARBA00010476"/>
    </source>
</evidence>
<dbReference type="AlphaFoldDB" id="A0A2A9PF00"/>
<dbReference type="InterPro" id="IPR004640">
    <property type="entry name" value="HscB"/>
</dbReference>
<reference evidence="5 6" key="1">
    <citation type="journal article" date="2015" name="BMC Genomics">
        <title>Gene expression during zombie ant biting behavior reflects the complexity underlying fungal parasitic behavioral manipulation.</title>
        <authorList>
            <person name="de Bekker C."/>
            <person name="Ohm R.A."/>
            <person name="Loreto R.G."/>
            <person name="Sebastian A."/>
            <person name="Albert I."/>
            <person name="Merrow M."/>
            <person name="Brachmann A."/>
            <person name="Hughes D.P."/>
        </authorList>
    </citation>
    <scope>NUCLEOTIDE SEQUENCE [LARGE SCALE GENOMIC DNA]</scope>
    <source>
        <strain evidence="5 6">SC16a</strain>
    </source>
</reference>
<organism evidence="5 6">
    <name type="scientific">Ophiocordyceps unilateralis</name>
    <name type="common">Zombie-ant fungus</name>
    <name type="synonym">Torrubia unilateralis</name>
    <dbReference type="NCBI Taxonomy" id="268505"/>
    <lineage>
        <taxon>Eukaryota</taxon>
        <taxon>Fungi</taxon>
        <taxon>Dikarya</taxon>
        <taxon>Ascomycota</taxon>
        <taxon>Pezizomycotina</taxon>
        <taxon>Sordariomycetes</taxon>
        <taxon>Hypocreomycetidae</taxon>
        <taxon>Hypocreales</taxon>
        <taxon>Ophiocordycipitaceae</taxon>
        <taxon>Ophiocordyceps</taxon>
    </lineage>
</organism>
<dbReference type="OrthoDB" id="448954at2759"/>
<feature type="domain" description="J" evidence="4">
    <location>
        <begin position="181"/>
        <end position="254"/>
    </location>
</feature>
<dbReference type="Pfam" id="PF00226">
    <property type="entry name" value="DnaJ"/>
    <property type="match status" value="1"/>
</dbReference>
<keyword evidence="6" id="KW-1185">Reference proteome</keyword>
<dbReference type="InterPro" id="IPR036869">
    <property type="entry name" value="J_dom_sf"/>
</dbReference>
<keyword evidence="2" id="KW-0143">Chaperone</keyword>
<evidence type="ECO:0000313" key="5">
    <source>
        <dbReference type="EMBL" id="PFH59794.1"/>
    </source>
</evidence>
<sequence length="355" mass="38336">MIAYYSYSNARLASSQRATRADSSLFFPSRALPPPSSLPLFPTAGRLGPGPGPDITDRTYPGRGGKNYRHHHHHHNDAIPIPHRPSRGSPREPYSRSIADPSPPPPLRQAVTSSPSPPSASSIAPRHLRLGVVRRSLSLYAASASTDAASASTDAASASTDAAPSTNDAAPSTAPATLYDRFPDSLASGPPPSGPFAVDLTALRREFLRLQAVHHPDKQLPEHKAAAEETSSAINHAYRTLADPLLRAQYLLSLRGVDVADDRQKNVAAEDDELWERALVSFEAIDAATEPGHLDVVRKENDQRLSACERGLEAAFAEDDVDTATRLAVRLLFWVKIRDLIQAWEPPAQPSKSPC</sequence>